<dbReference type="EMBL" id="SWAD01000028">
    <property type="protein sequence ID" value="TMQ77270.1"/>
    <property type="molecule type" value="Genomic_DNA"/>
</dbReference>
<comment type="caution">
    <text evidence="1">The sequence shown here is derived from an EMBL/GenBank/DDBJ whole genome shotgun (WGS) entry which is preliminary data.</text>
</comment>
<evidence type="ECO:0000313" key="2">
    <source>
        <dbReference type="Proteomes" id="UP000306324"/>
    </source>
</evidence>
<dbReference type="AlphaFoldDB" id="A0A5S4EP95"/>
<proteinExistence type="predicted"/>
<accession>A0A5S4EP95</accession>
<keyword evidence="2" id="KW-1185">Reference proteome</keyword>
<sequence>MFAAKRAAGVRDGSHFEYEFPQHSLLFDDERILRNLT</sequence>
<reference evidence="1 2" key="1">
    <citation type="submission" date="2019-04" db="EMBL/GenBank/DDBJ databases">
        <title>A novel phosphate-accumulating bacterium identified in bioreactor for phosphate removal from wastewater.</title>
        <authorList>
            <person name="Kotlyarov R.Y."/>
            <person name="Beletsky A.V."/>
            <person name="Kallistova A.Y."/>
            <person name="Dorofeev A.G."/>
            <person name="Nikolaev Y.Y."/>
            <person name="Pimenov N.V."/>
            <person name="Ravin N.V."/>
            <person name="Mardanov A.V."/>
        </authorList>
    </citation>
    <scope>NUCLEOTIDE SEQUENCE [LARGE SCALE GENOMIC DNA]</scope>
    <source>
        <strain evidence="1 2">Bin19</strain>
    </source>
</reference>
<dbReference type="Proteomes" id="UP000306324">
    <property type="component" value="Unassembled WGS sequence"/>
</dbReference>
<name>A0A5S4EP95_9PROT</name>
<gene>
    <name evidence="1" type="ORF">ACCUM_3304</name>
</gene>
<protein>
    <submittedName>
        <fullName evidence="1">Uncharacterized protein</fullName>
    </submittedName>
</protein>
<evidence type="ECO:0000313" key="1">
    <source>
        <dbReference type="EMBL" id="TMQ77270.1"/>
    </source>
</evidence>
<organism evidence="1 2">
    <name type="scientific">Candidatus Accumulibacter phosphatis</name>
    <dbReference type="NCBI Taxonomy" id="327160"/>
    <lineage>
        <taxon>Bacteria</taxon>
        <taxon>Pseudomonadati</taxon>
        <taxon>Pseudomonadota</taxon>
        <taxon>Betaproteobacteria</taxon>
        <taxon>Candidatus Accumulibacter</taxon>
    </lineage>
</organism>